<feature type="transmembrane region" description="Helical" evidence="1">
    <location>
        <begin position="170"/>
        <end position="190"/>
    </location>
</feature>
<organism evidence="2 3">
    <name type="scientific">Slackia exigua (strain ATCC 700122 / DSM 15923 / CIP 105133 / JCM 11022 / KCTC 5966 / S-7)</name>
    <dbReference type="NCBI Taxonomy" id="649764"/>
    <lineage>
        <taxon>Bacteria</taxon>
        <taxon>Bacillati</taxon>
        <taxon>Actinomycetota</taxon>
        <taxon>Coriobacteriia</taxon>
        <taxon>Eggerthellales</taxon>
        <taxon>Eggerthellaceae</taxon>
        <taxon>Slackia</taxon>
    </lineage>
</organism>
<evidence type="ECO:0000256" key="1">
    <source>
        <dbReference type="SAM" id="Phobius"/>
    </source>
</evidence>
<dbReference type="EMBL" id="ACUX02000007">
    <property type="protein sequence ID" value="EEZ61057.1"/>
    <property type="molecule type" value="Genomic_DNA"/>
</dbReference>
<proteinExistence type="predicted"/>
<feature type="transmembrane region" description="Helical" evidence="1">
    <location>
        <begin position="95"/>
        <end position="113"/>
    </location>
</feature>
<name>D0WH93_SLAES</name>
<keyword evidence="1" id="KW-1133">Transmembrane helix</keyword>
<feature type="transmembrane region" description="Helical" evidence="1">
    <location>
        <begin position="72"/>
        <end position="89"/>
    </location>
</feature>
<keyword evidence="1" id="KW-0472">Membrane</keyword>
<keyword evidence="1" id="KW-0812">Transmembrane</keyword>
<feature type="transmembrane region" description="Helical" evidence="1">
    <location>
        <begin position="120"/>
        <end position="141"/>
    </location>
</feature>
<reference evidence="2" key="1">
    <citation type="submission" date="2009-10" db="EMBL/GenBank/DDBJ databases">
        <authorList>
            <person name="Weinstock G."/>
            <person name="Sodergren E."/>
            <person name="Clifton S."/>
            <person name="Fulton L."/>
            <person name="Fulton B."/>
            <person name="Courtney L."/>
            <person name="Fronick C."/>
            <person name="Harrison M."/>
            <person name="Strong C."/>
            <person name="Farmer C."/>
            <person name="Delahaunty K."/>
            <person name="Markovic C."/>
            <person name="Hall O."/>
            <person name="Minx P."/>
            <person name="Tomlinson C."/>
            <person name="Mitreva M."/>
            <person name="Nelson J."/>
            <person name="Hou S."/>
            <person name="Wollam A."/>
            <person name="Pepin K.H."/>
            <person name="Johnson M."/>
            <person name="Bhonagiri V."/>
            <person name="Nash W.E."/>
            <person name="Warren W."/>
            <person name="Chinwalla A."/>
            <person name="Mardis E.R."/>
            <person name="Wilson R.K."/>
        </authorList>
    </citation>
    <scope>NUCLEOTIDE SEQUENCE [LARGE SCALE GENOMIC DNA]</scope>
    <source>
        <strain evidence="2">ATCC 700122</strain>
    </source>
</reference>
<protein>
    <recommendedName>
        <fullName evidence="4">TIGR02185 family protein</fullName>
    </recommendedName>
</protein>
<dbReference type="NCBIfam" id="TIGR02185">
    <property type="entry name" value="Trep_Strep"/>
    <property type="match status" value="1"/>
</dbReference>
<feature type="transmembrane region" description="Helical" evidence="1">
    <location>
        <begin position="46"/>
        <end position="65"/>
    </location>
</feature>
<dbReference type="Pfam" id="PF09605">
    <property type="entry name" value="Trep_Strep"/>
    <property type="match status" value="1"/>
</dbReference>
<evidence type="ECO:0008006" key="4">
    <source>
        <dbReference type="Google" id="ProtNLM"/>
    </source>
</evidence>
<dbReference type="OrthoDB" id="9781459at2"/>
<dbReference type="GeneID" id="85007655"/>
<accession>D0WH93</accession>
<keyword evidence="3" id="KW-1185">Reference proteome</keyword>
<dbReference type="InterPro" id="IPR011733">
    <property type="entry name" value="CHP02185_IM"/>
</dbReference>
<dbReference type="Proteomes" id="UP000006001">
    <property type="component" value="Unassembled WGS sequence"/>
</dbReference>
<dbReference type="STRING" id="649764.HMPREF0762_01125"/>
<evidence type="ECO:0000313" key="2">
    <source>
        <dbReference type="EMBL" id="EEZ61057.1"/>
    </source>
</evidence>
<dbReference type="HOGENOM" id="CLU_093450_1_0_11"/>
<sequence length="205" mass="21861">MDQQETAGKGTGRLAARDLVTVGIFTALYLVFMMVGGAFFASNPVLTFWMPASVALLTGPIYLLLIAKVPKHGPLIVVGVVEGLFLFATGMYWGWAVACVVLGIAADIIAGIGRFRSKALNFAAFVVYSLSPMGSYLMLWANPTGYASYLVGKGAEQAYMDTMMSTATDWMLPAMVLATVACAIISGLLGMRLLHRQFEKAGITA</sequence>
<feature type="transmembrane region" description="Helical" evidence="1">
    <location>
        <begin position="19"/>
        <end position="40"/>
    </location>
</feature>
<evidence type="ECO:0000313" key="3">
    <source>
        <dbReference type="Proteomes" id="UP000006001"/>
    </source>
</evidence>
<gene>
    <name evidence="2" type="ORF">HMPREF0762_01125</name>
</gene>
<dbReference type="AlphaFoldDB" id="D0WH93"/>
<dbReference type="RefSeq" id="WP_006362383.1">
    <property type="nucleotide sequence ID" value="NZ_GG700630.1"/>
</dbReference>
<comment type="caution">
    <text evidence="2">The sequence shown here is derived from an EMBL/GenBank/DDBJ whole genome shotgun (WGS) entry which is preliminary data.</text>
</comment>
<dbReference type="eggNOG" id="ENOG50321KG">
    <property type="taxonomic scope" value="Bacteria"/>
</dbReference>